<dbReference type="EMBL" id="FODH01000009">
    <property type="protein sequence ID" value="SEO58391.1"/>
    <property type="molecule type" value="Genomic_DNA"/>
</dbReference>
<evidence type="ECO:0000313" key="3">
    <source>
        <dbReference type="Proteomes" id="UP000198809"/>
    </source>
</evidence>
<protein>
    <recommendedName>
        <fullName evidence="5">Transposase</fullName>
    </recommendedName>
</protein>
<dbReference type="EMBL" id="CP076607">
    <property type="protein sequence ID" value="QWU18568.1"/>
    <property type="molecule type" value="Genomic_DNA"/>
</dbReference>
<evidence type="ECO:0000313" key="2">
    <source>
        <dbReference type="EMBL" id="SEO58391.1"/>
    </source>
</evidence>
<name>A0A1H8QWM1_9BACL</name>
<evidence type="ECO:0000313" key="1">
    <source>
        <dbReference type="EMBL" id="QWU18568.1"/>
    </source>
</evidence>
<gene>
    <name evidence="1" type="ORF">KP014_23515</name>
    <name evidence="2" type="ORF">SAMN04487895_10928</name>
</gene>
<dbReference type="STRING" id="1333845.SAMN04487895_10928"/>
<evidence type="ECO:0000313" key="4">
    <source>
        <dbReference type="Proteomes" id="UP000683429"/>
    </source>
</evidence>
<reference evidence="2 3" key="1">
    <citation type="submission" date="2016-10" db="EMBL/GenBank/DDBJ databases">
        <authorList>
            <person name="de Groot N.N."/>
        </authorList>
    </citation>
    <scope>NUCLEOTIDE SEQUENCE [LARGE SCALE GENOMIC DNA]</scope>
    <source>
        <strain evidence="2 3">CGMCC 1.10238</strain>
    </source>
</reference>
<sequence>MEKRTEVKALPKAHSEVGIEVGLKDFAVMSNGEVFGNPKFFRTLENRLAKAYYDQCPPVPCTLPEPRGQEFERSRMDMPGMWHGS</sequence>
<accession>A0A1H8QWM1</accession>
<dbReference type="AlphaFoldDB" id="A0A1H8QWM1"/>
<dbReference type="Proteomes" id="UP000198809">
    <property type="component" value="Unassembled WGS sequence"/>
</dbReference>
<proteinExistence type="predicted"/>
<reference evidence="1 4" key="2">
    <citation type="submission" date="2021-06" db="EMBL/GenBank/DDBJ databases">
        <title>Whole genome sequence of Paenibacillus sophorae DSM23020 for comparative genomics.</title>
        <authorList>
            <person name="Kim M.-J."/>
            <person name="Lee G."/>
            <person name="Shin J.-H."/>
        </authorList>
    </citation>
    <scope>NUCLEOTIDE SEQUENCE [LARGE SCALE GENOMIC DNA]</scope>
    <source>
        <strain evidence="1 4">DSM 23020</strain>
    </source>
</reference>
<keyword evidence="4" id="KW-1185">Reference proteome</keyword>
<dbReference type="Proteomes" id="UP000683429">
    <property type="component" value="Chromosome"/>
</dbReference>
<evidence type="ECO:0008006" key="5">
    <source>
        <dbReference type="Google" id="ProtNLM"/>
    </source>
</evidence>
<organism evidence="2 3">
    <name type="scientific">Paenibacillus sophorae</name>
    <dbReference type="NCBI Taxonomy" id="1333845"/>
    <lineage>
        <taxon>Bacteria</taxon>
        <taxon>Bacillati</taxon>
        <taxon>Bacillota</taxon>
        <taxon>Bacilli</taxon>
        <taxon>Bacillales</taxon>
        <taxon>Paenibacillaceae</taxon>
        <taxon>Paenibacillus</taxon>
    </lineage>
</organism>
<dbReference type="RefSeq" id="WP_051500378.1">
    <property type="nucleotide sequence ID" value="NZ_CP076607.1"/>
</dbReference>